<dbReference type="InterPro" id="IPR045032">
    <property type="entry name" value="PEL"/>
</dbReference>
<dbReference type="PANTHER" id="PTHR31683">
    <property type="entry name" value="PECTATE LYASE 18-RELATED"/>
    <property type="match status" value="1"/>
</dbReference>
<dbReference type="Pfam" id="PF00544">
    <property type="entry name" value="Pectate_lyase_4"/>
    <property type="match status" value="1"/>
</dbReference>
<evidence type="ECO:0000256" key="3">
    <source>
        <dbReference type="ARBA" id="ARBA00012272"/>
    </source>
</evidence>
<keyword evidence="4 8" id="KW-0479">Metal-binding</keyword>
<keyword evidence="6 8" id="KW-0106">Calcium</keyword>
<dbReference type="SMART" id="SM00656">
    <property type="entry name" value="Amb_all"/>
    <property type="match status" value="1"/>
</dbReference>
<sequence length="320" mass="35358">MDKLICVDKLNTRLECAASGERGLSCGSIPNSGVVMYDGQPYLRLLALRPQLAAEPAAPGRMWHRVRAVRAGATTSPRSSSSTPTRPSTGAAPAFHIIGGGCLTLQYISNVIIHNVHIHHGYQSGETNIRSSPTHYGWPGKSDGDGISVFGARDIWIDHCSMSHCKDGLIDVVMGSTGVTISNNHFSHHHHNEVMLLGHSDDYLPDSGMQVTIAFNHFGKKLIQRMQRCRRGYIHVVNNDFTRWEMYAIWGSGNPTINSQGNRYIAPYDRNAKEVTKRVDTAEGDWRGWNWRSEGDIMANGAYFVASGQGVESSMRRHTV</sequence>
<dbReference type="Proteomes" id="UP000298416">
    <property type="component" value="Unassembled WGS sequence"/>
</dbReference>
<evidence type="ECO:0000313" key="11">
    <source>
        <dbReference type="EMBL" id="KAG6437314.1"/>
    </source>
</evidence>
<organism evidence="11">
    <name type="scientific">Salvia splendens</name>
    <name type="common">Scarlet sage</name>
    <dbReference type="NCBI Taxonomy" id="180675"/>
    <lineage>
        <taxon>Eukaryota</taxon>
        <taxon>Viridiplantae</taxon>
        <taxon>Streptophyta</taxon>
        <taxon>Embryophyta</taxon>
        <taxon>Tracheophyta</taxon>
        <taxon>Spermatophyta</taxon>
        <taxon>Magnoliopsida</taxon>
        <taxon>eudicotyledons</taxon>
        <taxon>Gunneridae</taxon>
        <taxon>Pentapetalae</taxon>
        <taxon>asterids</taxon>
        <taxon>lamiids</taxon>
        <taxon>Lamiales</taxon>
        <taxon>Lamiaceae</taxon>
        <taxon>Nepetoideae</taxon>
        <taxon>Mentheae</taxon>
        <taxon>Salviinae</taxon>
        <taxon>Salvia</taxon>
        <taxon>Salvia subgen. Calosphace</taxon>
        <taxon>core Calosphace</taxon>
    </lineage>
</organism>
<evidence type="ECO:0000256" key="1">
    <source>
        <dbReference type="ARBA" id="ARBA00000695"/>
    </source>
</evidence>
<name>A0A8X8YS67_SALSN</name>
<comment type="catalytic activity">
    <reaction evidence="1 8">
        <text>Eliminative cleavage of (1-&gt;4)-alpha-D-galacturonan to give oligosaccharides with 4-deoxy-alpha-D-galact-4-enuronosyl groups at their non-reducing ends.</text>
        <dbReference type="EC" id="4.2.2.2"/>
    </reaction>
</comment>
<keyword evidence="7 8" id="KW-0456">Lyase</keyword>
<dbReference type="InterPro" id="IPR012334">
    <property type="entry name" value="Pectin_lyas_fold"/>
</dbReference>
<dbReference type="SUPFAM" id="SSF51126">
    <property type="entry name" value="Pectin lyase-like"/>
    <property type="match status" value="1"/>
</dbReference>
<reference evidence="11" key="1">
    <citation type="submission" date="2018-01" db="EMBL/GenBank/DDBJ databases">
        <authorList>
            <person name="Mao J.F."/>
        </authorList>
    </citation>
    <scope>NUCLEOTIDE SEQUENCE</scope>
    <source>
        <strain evidence="11">Huo1</strain>
        <tissue evidence="11">Leaf</tissue>
    </source>
</reference>
<dbReference type="GO" id="GO:0030570">
    <property type="term" value="F:pectate lyase activity"/>
    <property type="evidence" value="ECO:0007669"/>
    <property type="project" value="UniProtKB-EC"/>
</dbReference>
<accession>A0A8X8YS67</accession>
<dbReference type="PRINTS" id="PR00807">
    <property type="entry name" value="AMBALLERGEN"/>
</dbReference>
<dbReference type="AlphaFoldDB" id="A0A8X8YS67"/>
<dbReference type="InterPro" id="IPR018082">
    <property type="entry name" value="AmbAllergen"/>
</dbReference>
<evidence type="ECO:0000256" key="6">
    <source>
        <dbReference type="ARBA" id="ARBA00022837"/>
    </source>
</evidence>
<evidence type="ECO:0000256" key="2">
    <source>
        <dbReference type="ARBA" id="ARBA00005220"/>
    </source>
</evidence>
<dbReference type="EC" id="4.2.2.2" evidence="3 8"/>
<dbReference type="InterPro" id="IPR002022">
    <property type="entry name" value="Pec_lyase"/>
</dbReference>
<evidence type="ECO:0000256" key="8">
    <source>
        <dbReference type="RuleBase" id="RU361123"/>
    </source>
</evidence>
<evidence type="ECO:0000256" key="7">
    <source>
        <dbReference type="ARBA" id="ARBA00023239"/>
    </source>
</evidence>
<comment type="caution">
    <text evidence="11">The sequence shown here is derived from an EMBL/GenBank/DDBJ whole genome shotgun (WGS) entry which is preliminary data.</text>
</comment>
<proteinExistence type="inferred from homology"/>
<evidence type="ECO:0000256" key="9">
    <source>
        <dbReference type="SAM" id="MobiDB-lite"/>
    </source>
</evidence>
<dbReference type="PANTHER" id="PTHR31683:SF21">
    <property type="entry name" value="PECTATE LYASE 12-RELATED"/>
    <property type="match status" value="1"/>
</dbReference>
<keyword evidence="12" id="KW-1185">Reference proteome</keyword>
<evidence type="ECO:0000256" key="4">
    <source>
        <dbReference type="ARBA" id="ARBA00022723"/>
    </source>
</evidence>
<dbReference type="InterPro" id="IPR011050">
    <property type="entry name" value="Pectin_lyase_fold/virulence"/>
</dbReference>
<feature type="domain" description="Pectate lyase" evidence="10">
    <location>
        <begin position="69"/>
        <end position="270"/>
    </location>
</feature>
<feature type="region of interest" description="Disordered" evidence="9">
    <location>
        <begin position="71"/>
        <end position="90"/>
    </location>
</feature>
<keyword evidence="5" id="KW-0732">Signal</keyword>
<dbReference type="EMBL" id="PNBA02000001">
    <property type="protein sequence ID" value="KAG6437314.1"/>
    <property type="molecule type" value="Genomic_DNA"/>
</dbReference>
<gene>
    <name evidence="11" type="ORF">SASPL_102228</name>
</gene>
<comment type="cofactor">
    <cofactor evidence="8">
        <name>Ca(2+)</name>
        <dbReference type="ChEBI" id="CHEBI:29108"/>
    </cofactor>
    <text evidence="8">Binds 1 Ca(2+) ion. Required for its activity.</text>
</comment>
<dbReference type="Gene3D" id="2.160.20.10">
    <property type="entry name" value="Single-stranded right-handed beta-helix, Pectin lyase-like"/>
    <property type="match status" value="1"/>
</dbReference>
<evidence type="ECO:0000256" key="5">
    <source>
        <dbReference type="ARBA" id="ARBA00022729"/>
    </source>
</evidence>
<protein>
    <recommendedName>
        <fullName evidence="3 8">Pectate lyase</fullName>
        <ecNumber evidence="3 8">4.2.2.2</ecNumber>
    </recommendedName>
</protein>
<dbReference type="GO" id="GO:0046872">
    <property type="term" value="F:metal ion binding"/>
    <property type="evidence" value="ECO:0007669"/>
    <property type="project" value="UniProtKB-KW"/>
</dbReference>
<evidence type="ECO:0000259" key="10">
    <source>
        <dbReference type="SMART" id="SM00656"/>
    </source>
</evidence>
<reference evidence="11" key="2">
    <citation type="submission" date="2020-08" db="EMBL/GenBank/DDBJ databases">
        <title>Plant Genome Project.</title>
        <authorList>
            <person name="Zhang R.-G."/>
        </authorList>
    </citation>
    <scope>NUCLEOTIDE SEQUENCE</scope>
    <source>
        <strain evidence="11">Huo1</strain>
        <tissue evidence="11">Leaf</tissue>
    </source>
</reference>
<evidence type="ECO:0000313" key="12">
    <source>
        <dbReference type="Proteomes" id="UP000298416"/>
    </source>
</evidence>
<comment type="similarity">
    <text evidence="8">Belongs to the polysaccharide lyase 1 family.</text>
</comment>
<comment type="pathway">
    <text evidence="2 8">Glycan metabolism; pectin degradation; 2-dehydro-3-deoxy-D-gluconate from pectin: step 2/5.</text>
</comment>